<dbReference type="Proteomes" id="UP000095282">
    <property type="component" value="Unplaced"/>
</dbReference>
<dbReference type="Pfam" id="PF04424">
    <property type="entry name" value="MINDY_DUB"/>
    <property type="match status" value="1"/>
</dbReference>
<evidence type="ECO:0000256" key="3">
    <source>
        <dbReference type="SAM" id="MobiDB-lite"/>
    </source>
</evidence>
<feature type="compositionally biased region" description="Polar residues" evidence="3">
    <location>
        <begin position="357"/>
        <end position="367"/>
    </location>
</feature>
<feature type="region of interest" description="Disordered" evidence="3">
    <location>
        <begin position="1"/>
        <end position="35"/>
    </location>
</feature>
<sequence>MSVPAEIPRNSRQNETENDENREQNVEIDKTENAENPEVYYEVSEEVRPTAETTKNQRFFKTKKIRFGPLDYQIVTQNLNGPCPLIAIVNALVLKGKLVIPPSAAHVSSSELLTLLTNYLLACAPSEEDKLRKECYENNLEGVMNLMDTLVDGLDVNVKFSDVDAFEFTPALSLFDLVSVRLYHVWLPDPQFPLIYDLIRSSNYNEMIVKMCTDEESDEKELIKAFHEESVSQITFHGLATLMEKMKDGELAVLFQNNHFSTILKRRDEIFKLASDEGYYDQPLIVWETLNSVDGDCIFVNSDFGNFKPAPDQSTTPPTVIRTSEVQIDEIGEEATVEHPPVLVPPPITRRGGASSPPRTVTPQQPEKQGKSCVVM</sequence>
<reference evidence="6" key="1">
    <citation type="submission" date="2016-11" db="UniProtKB">
        <authorList>
            <consortium name="WormBaseParasite"/>
        </authorList>
    </citation>
    <scope>IDENTIFICATION</scope>
</reference>
<comment type="function">
    <text evidence="2">Hydrolase that can specifically remove 'Lys-48'-linked conjugated ubiquitin from proteins. Has exodeubiquitinase activity and has a preference for long polyubiquitin chains. May play a regulatory role at the level of protein turnover.</text>
</comment>
<dbReference type="GO" id="GO:1990380">
    <property type="term" value="F:K48-linked deubiquitinase activity"/>
    <property type="evidence" value="ECO:0007669"/>
    <property type="project" value="UniProtKB-UniRule"/>
</dbReference>
<dbReference type="AlphaFoldDB" id="A0A1I7UZ85"/>
<keyword evidence="2" id="KW-0788">Thiol protease</keyword>
<feature type="region of interest" description="Disordered" evidence="3">
    <location>
        <begin position="335"/>
        <end position="376"/>
    </location>
</feature>
<protein>
    <recommendedName>
        <fullName evidence="2">Ubiquitin carboxyl-terminal hydrolase</fullName>
        <ecNumber evidence="2">3.4.19.12</ecNumber>
    </recommendedName>
</protein>
<dbReference type="eggNOG" id="KOG2427">
    <property type="taxonomic scope" value="Eukaryota"/>
</dbReference>
<dbReference type="GO" id="GO:0016807">
    <property type="term" value="F:cysteine-type carboxypeptidase activity"/>
    <property type="evidence" value="ECO:0007669"/>
    <property type="project" value="TreeGrafter"/>
</dbReference>
<comment type="catalytic activity">
    <reaction evidence="2">
        <text>Thiol-dependent hydrolysis of ester, thioester, amide, peptide and isopeptide bonds formed by the C-terminal Gly of ubiquitin (a 76-residue protein attached to proteins as an intracellular targeting signal).</text>
        <dbReference type="EC" id="3.4.19.12"/>
    </reaction>
</comment>
<dbReference type="GO" id="GO:0071108">
    <property type="term" value="P:protein K48-linked deubiquitination"/>
    <property type="evidence" value="ECO:0007669"/>
    <property type="project" value="TreeGrafter"/>
</dbReference>
<evidence type="ECO:0000256" key="2">
    <source>
        <dbReference type="RuleBase" id="RU367139"/>
    </source>
</evidence>
<feature type="domain" description="MINDY deubiquitinase" evidence="4">
    <location>
        <begin position="59"/>
        <end position="304"/>
    </location>
</feature>
<dbReference type="GO" id="GO:0071944">
    <property type="term" value="C:cell periphery"/>
    <property type="evidence" value="ECO:0007669"/>
    <property type="project" value="TreeGrafter"/>
</dbReference>
<evidence type="ECO:0000256" key="1">
    <source>
        <dbReference type="ARBA" id="ARBA00006616"/>
    </source>
</evidence>
<dbReference type="GO" id="GO:0005829">
    <property type="term" value="C:cytosol"/>
    <property type="evidence" value="ECO:0007669"/>
    <property type="project" value="TreeGrafter"/>
</dbReference>
<dbReference type="GO" id="GO:0140934">
    <property type="term" value="F:histone deubiquitinase activity"/>
    <property type="evidence" value="ECO:0007669"/>
    <property type="project" value="UniProtKB-UniRule"/>
</dbReference>
<dbReference type="GO" id="GO:0006508">
    <property type="term" value="P:proteolysis"/>
    <property type="evidence" value="ECO:0007669"/>
    <property type="project" value="UniProtKB-KW"/>
</dbReference>
<organism evidence="5 6">
    <name type="scientific">Caenorhabditis tropicalis</name>
    <dbReference type="NCBI Taxonomy" id="1561998"/>
    <lineage>
        <taxon>Eukaryota</taxon>
        <taxon>Metazoa</taxon>
        <taxon>Ecdysozoa</taxon>
        <taxon>Nematoda</taxon>
        <taxon>Chromadorea</taxon>
        <taxon>Rhabditida</taxon>
        <taxon>Rhabditina</taxon>
        <taxon>Rhabditomorpha</taxon>
        <taxon>Rhabditoidea</taxon>
        <taxon>Rhabditidae</taxon>
        <taxon>Peloderinae</taxon>
        <taxon>Caenorhabditis</taxon>
    </lineage>
</organism>
<evidence type="ECO:0000313" key="6">
    <source>
        <dbReference type="WBParaSite" id="Csp11.Scaffold630.g20821.t1"/>
    </source>
</evidence>
<keyword evidence="2" id="KW-0833">Ubl conjugation pathway</keyword>
<keyword evidence="2" id="KW-0378">Hydrolase</keyword>
<feature type="compositionally biased region" description="Basic and acidic residues" evidence="3">
    <location>
        <begin position="12"/>
        <end position="33"/>
    </location>
</feature>
<keyword evidence="5" id="KW-1185">Reference proteome</keyword>
<dbReference type="STRING" id="1561998.A0A1I7UZ85"/>
<accession>A0A1I7UZ85</accession>
<dbReference type="PANTHER" id="PTHR18063:SF6">
    <property type="entry name" value="UBIQUITIN CARBOXYL-TERMINAL HYDROLASE"/>
    <property type="match status" value="1"/>
</dbReference>
<name>A0A1I7UZ85_9PELO</name>
<dbReference type="GO" id="GO:0004843">
    <property type="term" value="F:cysteine-type deubiquitinase activity"/>
    <property type="evidence" value="ECO:0007669"/>
    <property type="project" value="UniProtKB-UniRule"/>
</dbReference>
<dbReference type="InterPro" id="IPR033979">
    <property type="entry name" value="MINDY_domain"/>
</dbReference>
<evidence type="ECO:0000313" key="5">
    <source>
        <dbReference type="Proteomes" id="UP000095282"/>
    </source>
</evidence>
<dbReference type="EC" id="3.4.19.12" evidence="2"/>
<comment type="similarity">
    <text evidence="1 2">Belongs to the MINDY deubiquitinase family. FAM63 subfamily.</text>
</comment>
<evidence type="ECO:0000259" key="4">
    <source>
        <dbReference type="Pfam" id="PF04424"/>
    </source>
</evidence>
<proteinExistence type="inferred from homology"/>
<dbReference type="GO" id="GO:0036435">
    <property type="term" value="F:K48-linked polyubiquitin modification-dependent protein binding"/>
    <property type="evidence" value="ECO:0007669"/>
    <property type="project" value="UniProtKB-UniRule"/>
</dbReference>
<dbReference type="WBParaSite" id="Csp11.Scaffold630.g20821.t1">
    <property type="protein sequence ID" value="Csp11.Scaffold630.g20821.t1"/>
    <property type="gene ID" value="Csp11.Scaffold630.g20821"/>
</dbReference>
<keyword evidence="2" id="KW-0645">Protease</keyword>
<dbReference type="PANTHER" id="PTHR18063">
    <property type="entry name" value="NF-E2 INDUCIBLE PROTEIN"/>
    <property type="match status" value="1"/>
</dbReference>
<dbReference type="InterPro" id="IPR007518">
    <property type="entry name" value="MINDY"/>
</dbReference>